<name>A0AAD6VS33_9AGAR</name>
<evidence type="ECO:0000313" key="1">
    <source>
        <dbReference type="EMBL" id="KAJ7217983.1"/>
    </source>
</evidence>
<dbReference type="EMBL" id="JARJCW010000013">
    <property type="protein sequence ID" value="KAJ7217983.1"/>
    <property type="molecule type" value="Genomic_DNA"/>
</dbReference>
<protein>
    <submittedName>
        <fullName evidence="1">Uncharacterized protein</fullName>
    </submittedName>
</protein>
<keyword evidence="2" id="KW-1185">Reference proteome</keyword>
<reference evidence="1" key="1">
    <citation type="submission" date="2023-03" db="EMBL/GenBank/DDBJ databases">
        <title>Massive genome expansion in bonnet fungi (Mycena s.s.) driven by repeated elements and novel gene families across ecological guilds.</title>
        <authorList>
            <consortium name="Lawrence Berkeley National Laboratory"/>
            <person name="Harder C.B."/>
            <person name="Miyauchi S."/>
            <person name="Viragh M."/>
            <person name="Kuo A."/>
            <person name="Thoen E."/>
            <person name="Andreopoulos B."/>
            <person name="Lu D."/>
            <person name="Skrede I."/>
            <person name="Drula E."/>
            <person name="Henrissat B."/>
            <person name="Morin E."/>
            <person name="Kohler A."/>
            <person name="Barry K."/>
            <person name="LaButti K."/>
            <person name="Morin E."/>
            <person name="Salamov A."/>
            <person name="Lipzen A."/>
            <person name="Mereny Z."/>
            <person name="Hegedus B."/>
            <person name="Baldrian P."/>
            <person name="Stursova M."/>
            <person name="Weitz H."/>
            <person name="Taylor A."/>
            <person name="Grigoriev I.V."/>
            <person name="Nagy L.G."/>
            <person name="Martin F."/>
            <person name="Kauserud H."/>
        </authorList>
    </citation>
    <scope>NUCLEOTIDE SEQUENCE</scope>
    <source>
        <strain evidence="1">9144</strain>
    </source>
</reference>
<organism evidence="1 2">
    <name type="scientific">Mycena pura</name>
    <dbReference type="NCBI Taxonomy" id="153505"/>
    <lineage>
        <taxon>Eukaryota</taxon>
        <taxon>Fungi</taxon>
        <taxon>Dikarya</taxon>
        <taxon>Basidiomycota</taxon>
        <taxon>Agaricomycotina</taxon>
        <taxon>Agaricomycetes</taxon>
        <taxon>Agaricomycetidae</taxon>
        <taxon>Agaricales</taxon>
        <taxon>Marasmiineae</taxon>
        <taxon>Mycenaceae</taxon>
        <taxon>Mycena</taxon>
    </lineage>
</organism>
<dbReference type="Proteomes" id="UP001219525">
    <property type="component" value="Unassembled WGS sequence"/>
</dbReference>
<sequence length="323" mass="36334">MNECPRVCARYHGGVGSARNTTANECAEHGEDAGEFPRTGVDTLERERKACRVHVSDTARHSVGVDVYQRRRNGQSPDGLLFKNVPLRQPYEPGSVTVHEQPTGNEEVIVVIATDRGALLEHMSAPSAPNKFTQQMFVAHRPTAFSLILPTCIYHGSLPQATRRPQFARHFRRTHSLRWKSHVYPRSSVIRFGAAHPFHVTFTLYTTYSRRKSHAQIPHLANRVDVTVELVDSANCVLMAPIPFPVRSLRRQYRRLAQDASVTCHLDTRRVRRTKIIIAPHTANASAARWSPTTLILNNSPPLSLSFDLLLRYRILATPSPSC</sequence>
<comment type="caution">
    <text evidence="1">The sequence shown here is derived from an EMBL/GenBank/DDBJ whole genome shotgun (WGS) entry which is preliminary data.</text>
</comment>
<proteinExistence type="predicted"/>
<dbReference type="AlphaFoldDB" id="A0AAD6VS33"/>
<evidence type="ECO:0000313" key="2">
    <source>
        <dbReference type="Proteomes" id="UP001219525"/>
    </source>
</evidence>
<accession>A0AAD6VS33</accession>
<gene>
    <name evidence="1" type="ORF">GGX14DRAFT_561329</name>
</gene>